<keyword evidence="1" id="KW-0732">Signal</keyword>
<evidence type="ECO:0000313" key="2">
    <source>
        <dbReference type="EMBL" id="CAD8114255.1"/>
    </source>
</evidence>
<comment type="caution">
    <text evidence="2">The sequence shown here is derived from an EMBL/GenBank/DDBJ whole genome shotgun (WGS) entry which is preliminary data.</text>
</comment>
<evidence type="ECO:0000256" key="1">
    <source>
        <dbReference type="SAM" id="SignalP"/>
    </source>
</evidence>
<feature type="chain" id="PRO_5035833553" evidence="1">
    <location>
        <begin position="17"/>
        <end position="249"/>
    </location>
</feature>
<protein>
    <submittedName>
        <fullName evidence="2">Uncharacterized protein</fullName>
    </submittedName>
</protein>
<proteinExistence type="predicted"/>
<reference evidence="2" key="1">
    <citation type="submission" date="2021-01" db="EMBL/GenBank/DDBJ databases">
        <authorList>
            <consortium name="Genoscope - CEA"/>
            <person name="William W."/>
        </authorList>
    </citation>
    <scope>NUCLEOTIDE SEQUENCE</scope>
</reference>
<keyword evidence="3" id="KW-1185">Reference proteome</keyword>
<dbReference type="OrthoDB" id="282383at2759"/>
<accession>A0A8S1QIG3</accession>
<organism evidence="2 3">
    <name type="scientific">Paramecium sonneborni</name>
    <dbReference type="NCBI Taxonomy" id="65129"/>
    <lineage>
        <taxon>Eukaryota</taxon>
        <taxon>Sar</taxon>
        <taxon>Alveolata</taxon>
        <taxon>Ciliophora</taxon>
        <taxon>Intramacronucleata</taxon>
        <taxon>Oligohymenophorea</taxon>
        <taxon>Peniculida</taxon>
        <taxon>Parameciidae</taxon>
        <taxon>Paramecium</taxon>
    </lineage>
</organism>
<dbReference type="Proteomes" id="UP000692954">
    <property type="component" value="Unassembled WGS sequence"/>
</dbReference>
<dbReference type="PANTHER" id="PTHR39767">
    <property type="entry name" value="CALCIUM/CALMODULIN-BINDING MEMBRANE PROTEIN PCM4-RELATED"/>
    <property type="match status" value="1"/>
</dbReference>
<feature type="signal peptide" evidence="1">
    <location>
        <begin position="1"/>
        <end position="16"/>
    </location>
</feature>
<evidence type="ECO:0000313" key="3">
    <source>
        <dbReference type="Proteomes" id="UP000692954"/>
    </source>
</evidence>
<gene>
    <name evidence="2" type="ORF">PSON_ATCC_30995.1.T1050110</name>
</gene>
<dbReference type="EMBL" id="CAJJDN010000105">
    <property type="protein sequence ID" value="CAD8114255.1"/>
    <property type="molecule type" value="Genomic_DNA"/>
</dbReference>
<dbReference type="AlphaFoldDB" id="A0A8S1QIG3"/>
<sequence length="249" mass="27729">MVQITMISVLFLMTDSFCLWKTQFTEQTFSMPSNWQITGAYSGNRVSNCQGQNIVGGFNIVGSGSVIRGTYSNIPRHSAIKVRLKVYYIDSWDTEDASISAGGFVTSRTWYLDWGPSNVCGAGYKDGVIWETLQGAHTAETLTITLNPHGLDESADNESLGLKNVEIYLKPIQCIQFFTECDYTGTMKEFCEDSPNQDRRNIPQKIKSIKMHGCGKVTLTKKGLGSITITENVSCLTEFDFPPVENLNR</sequence>
<name>A0A8S1QIG3_9CILI</name>
<dbReference type="PANTHER" id="PTHR39767:SF2">
    <property type="entry name" value="CHROMOSOME UNDETERMINED SCAFFOLD_1, WHOLE GENOME SHOTGUN SEQUENCE"/>
    <property type="match status" value="1"/>
</dbReference>